<keyword evidence="5" id="KW-0998">Cell outer membrane</keyword>
<dbReference type="InterPro" id="IPR012944">
    <property type="entry name" value="SusD_RagB_dom"/>
</dbReference>
<evidence type="ECO:0000259" key="7">
    <source>
        <dbReference type="Pfam" id="PF14322"/>
    </source>
</evidence>
<protein>
    <submittedName>
        <fullName evidence="8">Starch-binding associating with outer membrane</fullName>
    </submittedName>
</protein>
<evidence type="ECO:0000256" key="5">
    <source>
        <dbReference type="ARBA" id="ARBA00023237"/>
    </source>
</evidence>
<dbReference type="PROSITE" id="PS51257">
    <property type="entry name" value="PROKAR_LIPOPROTEIN"/>
    <property type="match status" value="1"/>
</dbReference>
<dbReference type="AlphaFoldDB" id="A0A1I7DUJ1"/>
<evidence type="ECO:0000256" key="4">
    <source>
        <dbReference type="ARBA" id="ARBA00023136"/>
    </source>
</evidence>
<dbReference type="Pfam" id="PF14322">
    <property type="entry name" value="SusD-like_3"/>
    <property type="match status" value="1"/>
</dbReference>
<proteinExistence type="inferred from homology"/>
<name>A0A1I7DUJ1_9BACT</name>
<dbReference type="InterPro" id="IPR033985">
    <property type="entry name" value="SusD-like_N"/>
</dbReference>
<comment type="similarity">
    <text evidence="2">Belongs to the SusD family.</text>
</comment>
<evidence type="ECO:0000313" key="9">
    <source>
        <dbReference type="Proteomes" id="UP000199673"/>
    </source>
</evidence>
<dbReference type="SUPFAM" id="SSF48452">
    <property type="entry name" value="TPR-like"/>
    <property type="match status" value="1"/>
</dbReference>
<evidence type="ECO:0000256" key="2">
    <source>
        <dbReference type="ARBA" id="ARBA00006275"/>
    </source>
</evidence>
<accession>A0A1I7DUJ1</accession>
<dbReference type="InterPro" id="IPR011990">
    <property type="entry name" value="TPR-like_helical_dom_sf"/>
</dbReference>
<comment type="subcellular location">
    <subcellularLocation>
        <location evidence="1">Cell outer membrane</location>
    </subcellularLocation>
</comment>
<evidence type="ECO:0000259" key="6">
    <source>
        <dbReference type="Pfam" id="PF07980"/>
    </source>
</evidence>
<evidence type="ECO:0000256" key="1">
    <source>
        <dbReference type="ARBA" id="ARBA00004442"/>
    </source>
</evidence>
<dbReference type="Pfam" id="PF07980">
    <property type="entry name" value="SusD_RagB"/>
    <property type="match status" value="1"/>
</dbReference>
<keyword evidence="9" id="KW-1185">Reference proteome</keyword>
<feature type="domain" description="RagB/SusD" evidence="6">
    <location>
        <begin position="368"/>
        <end position="606"/>
    </location>
</feature>
<reference evidence="9" key="1">
    <citation type="submission" date="2016-10" db="EMBL/GenBank/DDBJ databases">
        <authorList>
            <person name="Varghese N."/>
            <person name="Submissions S."/>
        </authorList>
    </citation>
    <scope>NUCLEOTIDE SEQUENCE [LARGE SCALE GENOMIC DNA]</scope>
    <source>
        <strain evidence="9">DSM 23445</strain>
    </source>
</reference>
<dbReference type="EMBL" id="FPBF01000008">
    <property type="protein sequence ID" value="SFU15276.1"/>
    <property type="molecule type" value="Genomic_DNA"/>
</dbReference>
<feature type="domain" description="SusD-like N-terminal" evidence="7">
    <location>
        <begin position="75"/>
        <end position="177"/>
    </location>
</feature>
<dbReference type="STRING" id="305507.SAMN04489724_4386"/>
<organism evidence="8 9">
    <name type="scientific">Algoriphagus locisalis</name>
    <dbReference type="NCBI Taxonomy" id="305507"/>
    <lineage>
        <taxon>Bacteria</taxon>
        <taxon>Pseudomonadati</taxon>
        <taxon>Bacteroidota</taxon>
        <taxon>Cytophagia</taxon>
        <taxon>Cytophagales</taxon>
        <taxon>Cyclobacteriaceae</taxon>
        <taxon>Algoriphagus</taxon>
    </lineage>
</organism>
<dbReference type="GO" id="GO:0009279">
    <property type="term" value="C:cell outer membrane"/>
    <property type="evidence" value="ECO:0007669"/>
    <property type="project" value="UniProtKB-SubCell"/>
</dbReference>
<dbReference type="Gene3D" id="1.25.40.390">
    <property type="match status" value="1"/>
</dbReference>
<evidence type="ECO:0000256" key="3">
    <source>
        <dbReference type="ARBA" id="ARBA00022729"/>
    </source>
</evidence>
<evidence type="ECO:0000313" key="8">
    <source>
        <dbReference type="EMBL" id="SFU15276.1"/>
    </source>
</evidence>
<gene>
    <name evidence="8" type="ORF">SAMN04489724_4386</name>
</gene>
<keyword evidence="4" id="KW-0472">Membrane</keyword>
<sequence length="608" mass="68826">MDLNFKAMNIKHIILAVVAGMSFSCDDFLEPESISTFDTNYIYSNVDDARKGVNAAYSHFGTDAFRSRLSNNMAGNTDIEHQSGWTSSGDRYQIWDLNAQGTNRDLEIVWNTAYQAIRDANISIEGLRASGKLESTDVLEAKTMNHLLGEAITIKAYWYSVLVYFFGDVPYVNDAPKAGNEFNLPKEDRNVILSGVITDMIEVEEKMLWADETPYGIEQVTREYTLGMIARLALQRGGYYVQEDLSQTREGDYLEYYQIAKTYTNKLMQLKDRELPSDYRQVFLNQSKFISPVNADVLFEVPFALGNGDVAWNIGITVEGGPTAAHSFGSGNNYMAIPPTYYFSFDTLDTRRDVTCALYKINTSFEKEFVNNRTNIAQGKWSRHFLENPPGASSAKGTGINWPMMRYADVLLMFAEAENELNGPTAEAQEALKRVRRRAFSDELWSSRVDGYVSDISASKDSFFEAIVDERAWEFGGEMIRKYELIRWGNYSAKMEETVEGLKVMADEAFNGTGDLPDYMYWKVNESGQFVLLNPNTKVVAPPDDTWNQVPFLLSLHNETLQYEEWITKDWANYINGPNPGVVRYVFPIPSTAINNSQGTLTNDGYGF</sequence>
<dbReference type="Proteomes" id="UP000199673">
    <property type="component" value="Unassembled WGS sequence"/>
</dbReference>
<keyword evidence="3" id="KW-0732">Signal</keyword>